<dbReference type="PANTHER" id="PTHR42870">
    <property type="entry name" value="ACETYL-COA C-ACETYLTRANSFERASE"/>
    <property type="match status" value="1"/>
</dbReference>
<dbReference type="RefSeq" id="WP_344602823.1">
    <property type="nucleotide sequence ID" value="NZ_BAAAHE010000008.1"/>
</dbReference>
<keyword evidence="4" id="KW-1185">Reference proteome</keyword>
<evidence type="ECO:0000313" key="4">
    <source>
        <dbReference type="Proteomes" id="UP001500957"/>
    </source>
</evidence>
<evidence type="ECO:0000259" key="1">
    <source>
        <dbReference type="Pfam" id="PF00108"/>
    </source>
</evidence>
<dbReference type="CDD" id="cd00829">
    <property type="entry name" value="SCP-x_thiolase"/>
    <property type="match status" value="1"/>
</dbReference>
<protein>
    <submittedName>
        <fullName evidence="3">Acetyl-CoA acetyltransferase</fullName>
    </submittedName>
</protein>
<evidence type="ECO:0000313" key="3">
    <source>
        <dbReference type="EMBL" id="GAA0612329.1"/>
    </source>
</evidence>
<comment type="caution">
    <text evidence="3">The sequence shown here is derived from an EMBL/GenBank/DDBJ whole genome shotgun (WGS) entry which is preliminary data.</text>
</comment>
<dbReference type="Pfam" id="PF00108">
    <property type="entry name" value="Thiolase_N"/>
    <property type="match status" value="1"/>
</dbReference>
<evidence type="ECO:0000259" key="2">
    <source>
        <dbReference type="Pfam" id="PF22691"/>
    </source>
</evidence>
<feature type="domain" description="Thiolase C-terminal" evidence="2">
    <location>
        <begin position="257"/>
        <end position="383"/>
    </location>
</feature>
<feature type="domain" description="Thiolase N-terminal" evidence="1">
    <location>
        <begin position="10"/>
        <end position="226"/>
    </location>
</feature>
<proteinExistence type="predicted"/>
<dbReference type="Pfam" id="PF22691">
    <property type="entry name" value="Thiolase_C_1"/>
    <property type="match status" value="1"/>
</dbReference>
<dbReference type="InterPro" id="IPR055140">
    <property type="entry name" value="Thiolase_C_2"/>
</dbReference>
<dbReference type="EMBL" id="BAAAHE010000008">
    <property type="protein sequence ID" value="GAA0612329.1"/>
    <property type="molecule type" value="Genomic_DNA"/>
</dbReference>
<dbReference type="InterPro" id="IPR002155">
    <property type="entry name" value="Thiolase"/>
</dbReference>
<name>A0ABN1GJA9_9ACTN</name>
<dbReference type="Proteomes" id="UP001500957">
    <property type="component" value="Unassembled WGS sequence"/>
</dbReference>
<organism evidence="3 4">
    <name type="scientific">Sporichthya brevicatena</name>
    <dbReference type="NCBI Taxonomy" id="171442"/>
    <lineage>
        <taxon>Bacteria</taxon>
        <taxon>Bacillati</taxon>
        <taxon>Actinomycetota</taxon>
        <taxon>Actinomycetes</taxon>
        <taxon>Sporichthyales</taxon>
        <taxon>Sporichthyaceae</taxon>
        <taxon>Sporichthya</taxon>
    </lineage>
</organism>
<accession>A0ABN1GJA9</accession>
<dbReference type="PANTHER" id="PTHR42870:SF6">
    <property type="entry name" value="ACETYL-COA C-ACYLTRANSFERASE"/>
    <property type="match status" value="1"/>
</dbReference>
<sequence length="401" mass="42163">MTSHGICDRVAIVSMGCTPFGEHWDKGADDLMLDAVKATLAPTGLALQDMDAFWLGTYMSGISGLTMSRPLRISGKPVSRVENMCATGSEALRSACYAVASGAYDVAMAVGVEKLKDSGYSGLTRASIPGDGTGGTLGTTTAPANFSLLGPAYAEKYGVSQSELKDVLTRIAWKNHQNGARNPRAQFRKEVAPETIARSPLVAGNLGVFDCSGVSDGAAAAIVVRAEDAHRYCELPLYVKALSLVTGAADGNVDPNYDFTSFPEVVASAREAYAQAGVTDPRSEIAMAEVHDCFTVTELVLMEDLGFADRGMAWKECAAGAFDLTGRLPVNPDGGLKAFGHPVGASGLRMLFECWLQLRVEAPADRRIPDPRGRLGLTQNLGGGPGECVSFVSLVGTERGA</sequence>
<dbReference type="SUPFAM" id="SSF53901">
    <property type="entry name" value="Thiolase-like"/>
    <property type="match status" value="2"/>
</dbReference>
<dbReference type="Gene3D" id="3.40.47.10">
    <property type="match status" value="1"/>
</dbReference>
<dbReference type="PIRSF" id="PIRSF000429">
    <property type="entry name" value="Ac-CoA_Ac_transf"/>
    <property type="match status" value="1"/>
</dbReference>
<dbReference type="InterPro" id="IPR016039">
    <property type="entry name" value="Thiolase-like"/>
</dbReference>
<gene>
    <name evidence="3" type="ORF">GCM10009547_12940</name>
</gene>
<reference evidence="3 4" key="1">
    <citation type="journal article" date="2019" name="Int. J. Syst. Evol. Microbiol.">
        <title>The Global Catalogue of Microorganisms (GCM) 10K type strain sequencing project: providing services to taxonomists for standard genome sequencing and annotation.</title>
        <authorList>
            <consortium name="The Broad Institute Genomics Platform"/>
            <consortium name="The Broad Institute Genome Sequencing Center for Infectious Disease"/>
            <person name="Wu L."/>
            <person name="Ma J."/>
        </authorList>
    </citation>
    <scope>NUCLEOTIDE SEQUENCE [LARGE SCALE GENOMIC DNA]</scope>
    <source>
        <strain evidence="3 4">JCM 10671</strain>
    </source>
</reference>
<dbReference type="InterPro" id="IPR020616">
    <property type="entry name" value="Thiolase_N"/>
</dbReference>
<dbReference type="NCBIfam" id="NF004810">
    <property type="entry name" value="PRK06157.1"/>
    <property type="match status" value="1"/>
</dbReference>